<evidence type="ECO:0000256" key="5">
    <source>
        <dbReference type="ARBA" id="ARBA00023136"/>
    </source>
</evidence>
<dbReference type="GO" id="GO:0016020">
    <property type="term" value="C:membrane"/>
    <property type="evidence" value="ECO:0007669"/>
    <property type="project" value="UniProtKB-SubCell"/>
</dbReference>
<dbReference type="EMBL" id="SAYU02000011">
    <property type="protein sequence ID" value="NHA67448.1"/>
    <property type="molecule type" value="Genomic_DNA"/>
</dbReference>
<accession>A0A8T6QZQ1</accession>
<keyword evidence="5 6" id="KW-0472">Membrane</keyword>
<proteinExistence type="inferred from homology"/>
<feature type="transmembrane region" description="Helical" evidence="6">
    <location>
        <begin position="100"/>
        <end position="122"/>
    </location>
</feature>
<keyword evidence="3 6" id="KW-0812">Transmembrane</keyword>
<dbReference type="InterPro" id="IPR037185">
    <property type="entry name" value="EmrE-like"/>
</dbReference>
<sequence>METTQRPLGALPLVPAGAFVLVWCSGYIAGPASVRAVGPFTALATRFVLAALVTALLARVLRGPLRIRGAALVRVGLVGLMMNAVVFGLIYVAFDAGMGATLGSLLHALSPVLTALLAGVLLGERLTRLQVVGFVLGVVGVVVVLGPDVDQAGGLLGIGFGLASLVGLSLGTLGQRWYHDPSAAGPAPDPLWAAAVQFAVCVPPLAVLALTLEGVHPVADPVAGVVSVVWLALVNSIVGLLLLGMLVRRGGAGASASLFFVCPPVTALLAWLTFGTTLDLREWLGILVAVVGVAVATGVGRRSGAPGSADPAPVRTP</sequence>
<feature type="transmembrane region" description="Helical" evidence="6">
    <location>
        <begin position="129"/>
        <end position="146"/>
    </location>
</feature>
<evidence type="ECO:0000256" key="2">
    <source>
        <dbReference type="ARBA" id="ARBA00007362"/>
    </source>
</evidence>
<feature type="transmembrane region" description="Helical" evidence="6">
    <location>
        <begin position="222"/>
        <end position="247"/>
    </location>
</feature>
<evidence type="ECO:0000256" key="3">
    <source>
        <dbReference type="ARBA" id="ARBA00022692"/>
    </source>
</evidence>
<keyword evidence="9" id="KW-1185">Reference proteome</keyword>
<feature type="transmembrane region" description="Helical" evidence="6">
    <location>
        <begin position="40"/>
        <end position="60"/>
    </location>
</feature>
<evidence type="ECO:0000313" key="9">
    <source>
        <dbReference type="Proteomes" id="UP000287866"/>
    </source>
</evidence>
<evidence type="ECO:0000256" key="6">
    <source>
        <dbReference type="SAM" id="Phobius"/>
    </source>
</evidence>
<dbReference type="RefSeq" id="WP_165566292.1">
    <property type="nucleotide sequence ID" value="NZ_SAYU02000011.1"/>
</dbReference>
<evidence type="ECO:0000256" key="4">
    <source>
        <dbReference type="ARBA" id="ARBA00022989"/>
    </source>
</evidence>
<feature type="domain" description="EamA" evidence="7">
    <location>
        <begin position="189"/>
        <end position="296"/>
    </location>
</feature>
<gene>
    <name evidence="8" type="ORF">EPD83_005150</name>
</gene>
<evidence type="ECO:0000256" key="1">
    <source>
        <dbReference type="ARBA" id="ARBA00004141"/>
    </source>
</evidence>
<dbReference type="PANTHER" id="PTHR32322:SF2">
    <property type="entry name" value="EAMA DOMAIN-CONTAINING PROTEIN"/>
    <property type="match status" value="1"/>
</dbReference>
<organism evidence="8 9">
    <name type="scientific">Phycicoccus flavus</name>
    <dbReference type="NCBI Taxonomy" id="2502783"/>
    <lineage>
        <taxon>Bacteria</taxon>
        <taxon>Bacillati</taxon>
        <taxon>Actinomycetota</taxon>
        <taxon>Actinomycetes</taxon>
        <taxon>Micrococcales</taxon>
        <taxon>Intrasporangiaceae</taxon>
        <taxon>Phycicoccus</taxon>
    </lineage>
</organism>
<feature type="transmembrane region" description="Helical" evidence="6">
    <location>
        <begin position="7"/>
        <end position="28"/>
    </location>
</feature>
<keyword evidence="4 6" id="KW-1133">Transmembrane helix</keyword>
<comment type="similarity">
    <text evidence="2">Belongs to the EamA transporter family.</text>
</comment>
<feature type="transmembrane region" description="Helical" evidence="6">
    <location>
        <begin position="152"/>
        <end position="170"/>
    </location>
</feature>
<evidence type="ECO:0000313" key="8">
    <source>
        <dbReference type="EMBL" id="NHA67448.1"/>
    </source>
</evidence>
<feature type="transmembrane region" description="Helical" evidence="6">
    <location>
        <begin position="191"/>
        <end position="210"/>
    </location>
</feature>
<dbReference type="Pfam" id="PF00892">
    <property type="entry name" value="EamA"/>
    <property type="match status" value="2"/>
</dbReference>
<feature type="transmembrane region" description="Helical" evidence="6">
    <location>
        <begin position="254"/>
        <end position="274"/>
    </location>
</feature>
<comment type="caution">
    <text evidence="8">The sequence shown here is derived from an EMBL/GenBank/DDBJ whole genome shotgun (WGS) entry which is preliminary data.</text>
</comment>
<dbReference type="SUPFAM" id="SSF103481">
    <property type="entry name" value="Multidrug resistance efflux transporter EmrE"/>
    <property type="match status" value="2"/>
</dbReference>
<feature type="transmembrane region" description="Helical" evidence="6">
    <location>
        <begin position="72"/>
        <end position="94"/>
    </location>
</feature>
<dbReference type="Proteomes" id="UP000287866">
    <property type="component" value="Unassembled WGS sequence"/>
</dbReference>
<protein>
    <submittedName>
        <fullName evidence="8">DMT family transporter</fullName>
    </submittedName>
</protein>
<dbReference type="AlphaFoldDB" id="A0A8T6QZQ1"/>
<feature type="transmembrane region" description="Helical" evidence="6">
    <location>
        <begin position="280"/>
        <end position="299"/>
    </location>
</feature>
<comment type="subcellular location">
    <subcellularLocation>
        <location evidence="1">Membrane</location>
        <topology evidence="1">Multi-pass membrane protein</topology>
    </subcellularLocation>
</comment>
<feature type="domain" description="EamA" evidence="7">
    <location>
        <begin position="20"/>
        <end position="145"/>
    </location>
</feature>
<dbReference type="PANTHER" id="PTHR32322">
    <property type="entry name" value="INNER MEMBRANE TRANSPORTER"/>
    <property type="match status" value="1"/>
</dbReference>
<dbReference type="InterPro" id="IPR050638">
    <property type="entry name" value="AA-Vitamin_Transporters"/>
</dbReference>
<dbReference type="InterPro" id="IPR000620">
    <property type="entry name" value="EamA_dom"/>
</dbReference>
<name>A0A8T6QZQ1_9MICO</name>
<evidence type="ECO:0000259" key="7">
    <source>
        <dbReference type="Pfam" id="PF00892"/>
    </source>
</evidence>
<reference evidence="8" key="1">
    <citation type="submission" date="2020-03" db="EMBL/GenBank/DDBJ databases">
        <title>Phycicoccus flavus sp. nov., a novel endophytic actinobacterium isolated from branch of Kandelia candel.</title>
        <authorList>
            <person name="Tuo L."/>
        </authorList>
    </citation>
    <scope>NUCLEOTIDE SEQUENCE</scope>
    <source>
        <strain evidence="8">CMS6Z-2</strain>
    </source>
</reference>